<dbReference type="AlphaFoldDB" id="A0A2S0N499"/>
<sequence>MRHLIPTYQPMAGSCGSQKNEKLLTIPSMVMAKNQPKPGQILSQHTGLLPRVTGSARPGPKKKPR</sequence>
<evidence type="ECO:0000313" key="3">
    <source>
        <dbReference type="Proteomes" id="UP000239326"/>
    </source>
</evidence>
<name>A0A2S0N499_9BURK</name>
<evidence type="ECO:0000313" key="2">
    <source>
        <dbReference type="EMBL" id="AVO42837.1"/>
    </source>
</evidence>
<dbReference type="PROSITE" id="PS51257">
    <property type="entry name" value="PROKAR_LIPOPROTEIN"/>
    <property type="match status" value="1"/>
</dbReference>
<feature type="region of interest" description="Disordered" evidence="1">
    <location>
        <begin position="36"/>
        <end position="65"/>
    </location>
</feature>
<evidence type="ECO:0000256" key="1">
    <source>
        <dbReference type="SAM" id="MobiDB-lite"/>
    </source>
</evidence>
<proteinExistence type="predicted"/>
<accession>A0A2S0N499</accession>
<gene>
    <name evidence="2" type="ORF">C6571_17415</name>
</gene>
<dbReference type="RefSeq" id="WP_106447812.1">
    <property type="nucleotide sequence ID" value="NZ_CP027669.1"/>
</dbReference>
<dbReference type="EMBL" id="CP027669">
    <property type="protein sequence ID" value="AVO42837.1"/>
    <property type="molecule type" value="Genomic_DNA"/>
</dbReference>
<dbReference type="OrthoDB" id="9803479at2"/>
<dbReference type="Proteomes" id="UP000239326">
    <property type="component" value="Chromosome"/>
</dbReference>
<dbReference type="KEGG" id="simp:C6571_17415"/>
<keyword evidence="3" id="KW-1185">Reference proteome</keyword>
<organism evidence="2 3">
    <name type="scientific">Simplicispira suum</name>
    <dbReference type="NCBI Taxonomy" id="2109915"/>
    <lineage>
        <taxon>Bacteria</taxon>
        <taxon>Pseudomonadati</taxon>
        <taxon>Pseudomonadota</taxon>
        <taxon>Betaproteobacteria</taxon>
        <taxon>Burkholderiales</taxon>
        <taxon>Comamonadaceae</taxon>
        <taxon>Simplicispira</taxon>
    </lineage>
</organism>
<reference evidence="2 3" key="1">
    <citation type="submission" date="2018-03" db="EMBL/GenBank/DDBJ databases">
        <title>Genome sequencing of Simplicispira sp.</title>
        <authorList>
            <person name="Kim S.-J."/>
            <person name="Heo J."/>
            <person name="Kwon S.-W."/>
        </authorList>
    </citation>
    <scope>NUCLEOTIDE SEQUENCE [LARGE SCALE GENOMIC DNA]</scope>
    <source>
        <strain evidence="2 3">SC1-8</strain>
    </source>
</reference>
<protein>
    <submittedName>
        <fullName evidence="2">Uncharacterized protein</fullName>
    </submittedName>
</protein>